<feature type="transmembrane region" description="Helical" evidence="2">
    <location>
        <begin position="253"/>
        <end position="278"/>
    </location>
</feature>
<accession>A0A3N1ZTE8</accession>
<dbReference type="EMBL" id="RKHG01000001">
    <property type="protein sequence ID" value="ROR53422.1"/>
    <property type="molecule type" value="Genomic_DNA"/>
</dbReference>
<feature type="compositionally biased region" description="Polar residues" evidence="1">
    <location>
        <begin position="420"/>
        <end position="432"/>
    </location>
</feature>
<keyword evidence="2" id="KW-0472">Membrane</keyword>
<feature type="transmembrane region" description="Helical" evidence="2">
    <location>
        <begin position="212"/>
        <end position="233"/>
    </location>
</feature>
<sequence length="521" mass="52123">MLWDPFGALADRASKVVVDGWTAMMLSLWQAGLWLLRVVLKFEAALLTPDVTEQGPAQLAYRSTFWMAGALAVLMGLVQLFVVLARRDGKSLGRLVVGTGQFCMVWVAWLSYGALVVSACGGLNQALMKSLLSIDAWDAWQPLKPLSGQDVSDAVLATVLGLMGLFLWIAAIAHFVILLARAGGLLVLAATAPISAAGLLSEVGRPWFWKSLRWFHAAALAPVLMTLTMGLGVQMSNGVALGLATGPESAIGTAVPGVFMILVSAVAPVALFKLLAFVDPGTNSGAAVRAGLAGVGGISGLLGGLGSGLGGKASGTSASETDEHGRSAGEQASQAATAARFQNATPSTSPAPAGGPSATAVGGGTAAAGGSAASSGAAGVLGVAAAIGAAAATGLRTMAHLGGAGSALFSDATNQLGVGHNTYQPDFTRTPGQGSGGAPQGLAEADSDAANGNGGTLPTPSSPSLTPDEPVVQPLPPQQPMRPPAHHPGSERRPAPPRPGTAPTPSQQDPKPGATDEGGRS</sequence>
<evidence type="ECO:0000256" key="1">
    <source>
        <dbReference type="SAM" id="MobiDB-lite"/>
    </source>
</evidence>
<feature type="compositionally biased region" description="Low complexity" evidence="1">
    <location>
        <begin position="456"/>
        <end position="472"/>
    </location>
</feature>
<evidence type="ECO:0000313" key="3">
    <source>
        <dbReference type="EMBL" id="ROR53422.1"/>
    </source>
</evidence>
<comment type="caution">
    <text evidence="3">The sequence shown here is derived from an EMBL/GenBank/DDBJ whole genome shotgun (WGS) entry which is preliminary data.</text>
</comment>
<feature type="transmembrane region" description="Helical" evidence="2">
    <location>
        <begin position="65"/>
        <end position="84"/>
    </location>
</feature>
<feature type="compositionally biased region" description="Low complexity" evidence="1">
    <location>
        <begin position="328"/>
        <end position="360"/>
    </location>
</feature>
<keyword evidence="2" id="KW-1133">Transmembrane helix</keyword>
<feature type="transmembrane region" description="Helical" evidence="2">
    <location>
        <begin position="183"/>
        <end position="200"/>
    </location>
</feature>
<organism evidence="3 4">
    <name type="scientific">Luteococcus japonicus</name>
    <dbReference type="NCBI Taxonomy" id="33984"/>
    <lineage>
        <taxon>Bacteria</taxon>
        <taxon>Bacillati</taxon>
        <taxon>Actinomycetota</taxon>
        <taxon>Actinomycetes</taxon>
        <taxon>Propionibacteriales</taxon>
        <taxon>Propionibacteriaceae</taxon>
        <taxon>Luteococcus</taxon>
    </lineage>
</organism>
<feature type="transmembrane region" description="Helical" evidence="2">
    <location>
        <begin position="154"/>
        <end position="177"/>
    </location>
</feature>
<feature type="compositionally biased region" description="Pro residues" evidence="1">
    <location>
        <begin position="473"/>
        <end position="483"/>
    </location>
</feature>
<feature type="region of interest" description="Disordered" evidence="1">
    <location>
        <begin position="420"/>
        <end position="521"/>
    </location>
</feature>
<feature type="transmembrane region" description="Helical" evidence="2">
    <location>
        <begin position="104"/>
        <end position="123"/>
    </location>
</feature>
<dbReference type="Proteomes" id="UP000275749">
    <property type="component" value="Unassembled WGS sequence"/>
</dbReference>
<feature type="transmembrane region" description="Helical" evidence="2">
    <location>
        <begin position="290"/>
        <end position="309"/>
    </location>
</feature>
<evidence type="ECO:0000256" key="2">
    <source>
        <dbReference type="SAM" id="Phobius"/>
    </source>
</evidence>
<dbReference type="RefSeq" id="WP_148060454.1">
    <property type="nucleotide sequence ID" value="NZ_RKHG01000001.1"/>
</dbReference>
<protein>
    <recommendedName>
        <fullName evidence="5">TrbL/VirB6 plasmid conjugal transfer protein</fullName>
    </recommendedName>
</protein>
<evidence type="ECO:0008006" key="5">
    <source>
        <dbReference type="Google" id="ProtNLM"/>
    </source>
</evidence>
<dbReference type="AlphaFoldDB" id="A0A3N1ZTE8"/>
<name>A0A3N1ZTE8_9ACTN</name>
<gene>
    <name evidence="3" type="ORF">EDD41_0571</name>
</gene>
<keyword evidence="2" id="KW-0812">Transmembrane</keyword>
<feature type="region of interest" description="Disordered" evidence="1">
    <location>
        <begin position="312"/>
        <end position="369"/>
    </location>
</feature>
<proteinExistence type="predicted"/>
<evidence type="ECO:0000313" key="4">
    <source>
        <dbReference type="Proteomes" id="UP000275749"/>
    </source>
</evidence>
<reference evidence="3 4" key="1">
    <citation type="submission" date="2018-11" db="EMBL/GenBank/DDBJ databases">
        <title>Sequencing the genomes of 1000 actinobacteria strains.</title>
        <authorList>
            <person name="Klenk H.-P."/>
        </authorList>
    </citation>
    <scope>NUCLEOTIDE SEQUENCE [LARGE SCALE GENOMIC DNA]</scope>
    <source>
        <strain evidence="3 4">DSM 10546</strain>
    </source>
</reference>